<evidence type="ECO:0000256" key="5">
    <source>
        <dbReference type="HAMAP-Rule" id="MF_01350"/>
    </source>
</evidence>
<reference evidence="7 8" key="1">
    <citation type="submission" date="2017-11" db="EMBL/GenBank/DDBJ databases">
        <title>Evolution of Phototrophy in the Chloroflexi Phylum Driven by Horizontal Gene Transfer.</title>
        <authorList>
            <person name="Ward L.M."/>
            <person name="Hemp J."/>
            <person name="Shih P.M."/>
            <person name="Mcglynn S.E."/>
            <person name="Fischer W."/>
        </authorList>
    </citation>
    <scope>NUCLEOTIDE SEQUENCE [LARGE SCALE GENOMIC DNA]</scope>
    <source>
        <strain evidence="7">CP1_1M</strain>
    </source>
</reference>
<evidence type="ECO:0000256" key="4">
    <source>
        <dbReference type="ARBA" id="ARBA00023136"/>
    </source>
</evidence>
<dbReference type="PANTHER" id="PTHR11432:SF3">
    <property type="entry name" value="NADH-UBIQUINONE OXIDOREDUCTASE CHAIN 1"/>
    <property type="match status" value="1"/>
</dbReference>
<dbReference type="EMBL" id="PGTL01000002">
    <property type="protein sequence ID" value="PJF43245.1"/>
    <property type="molecule type" value="Genomic_DNA"/>
</dbReference>
<keyword evidence="5" id="KW-0830">Ubiquinone</keyword>
<dbReference type="HAMAP" id="MF_01350">
    <property type="entry name" value="NDH1_NuoH"/>
    <property type="match status" value="1"/>
</dbReference>
<feature type="transmembrane region" description="Helical" evidence="5">
    <location>
        <begin position="190"/>
        <end position="210"/>
    </location>
</feature>
<comment type="subunit">
    <text evidence="5">NDH-1 is composed of 14 different subunits. Subunits NuoA, H, J, K, L, M, N constitute the membrane sector of the complex.</text>
</comment>
<dbReference type="InterPro" id="IPR001694">
    <property type="entry name" value="NADH_UbQ_OxRdtase_su1/FPO"/>
</dbReference>
<organism evidence="7 8">
    <name type="scientific">Candidatus Thermofonsia Clade 1 bacterium</name>
    <dbReference type="NCBI Taxonomy" id="2364210"/>
    <lineage>
        <taxon>Bacteria</taxon>
        <taxon>Bacillati</taxon>
        <taxon>Chloroflexota</taxon>
        <taxon>Candidatus Thermofontia</taxon>
        <taxon>Candidatus Thermofonsia Clade 1</taxon>
    </lineage>
</organism>
<feature type="transmembrane region" description="Helical" evidence="5">
    <location>
        <begin position="153"/>
        <end position="178"/>
    </location>
</feature>
<comment type="caution">
    <text evidence="5">Lacks conserved residue(s) required for the propagation of feature annotation.</text>
</comment>
<evidence type="ECO:0000256" key="6">
    <source>
        <dbReference type="RuleBase" id="RU000471"/>
    </source>
</evidence>
<name>A0A2M8Q0E2_9CHLR</name>
<feature type="transmembrane region" description="Helical" evidence="5">
    <location>
        <begin position="121"/>
        <end position="141"/>
    </location>
</feature>
<keyword evidence="3 5" id="KW-1133">Transmembrane helix</keyword>
<dbReference type="Proteomes" id="UP000228947">
    <property type="component" value="Unassembled WGS sequence"/>
</dbReference>
<evidence type="ECO:0000256" key="2">
    <source>
        <dbReference type="ARBA" id="ARBA00022692"/>
    </source>
</evidence>
<feature type="transmembrane region" description="Helical" evidence="5">
    <location>
        <begin position="344"/>
        <end position="364"/>
    </location>
</feature>
<gene>
    <name evidence="5" type="primary">nuoH</name>
    <name evidence="7" type="ORF">CUN50_00675</name>
</gene>
<keyword evidence="5" id="KW-1278">Translocase</keyword>
<comment type="function">
    <text evidence="5">NDH-1 shuttles electrons from NADH, via FMN and iron-sulfur (Fe-S) centers, to quinones in the respiratory chain. The immediate electron acceptor for the enzyme in this species is believed to be ubiquinone. Couples the redox reaction to proton translocation (for every two electrons transferred, four hydrogen ions are translocated across the cytoplasmic membrane), and thus conserves the redox energy in a proton gradient. This subunit may bind ubiquinone.</text>
</comment>
<keyword evidence="5 6" id="KW-0520">NAD</keyword>
<dbReference type="PROSITE" id="PS00668">
    <property type="entry name" value="COMPLEX1_ND1_2"/>
    <property type="match status" value="1"/>
</dbReference>
<comment type="catalytic activity">
    <reaction evidence="5">
        <text>a quinone + NADH + 5 H(+)(in) = a quinol + NAD(+) + 4 H(+)(out)</text>
        <dbReference type="Rhea" id="RHEA:57888"/>
        <dbReference type="ChEBI" id="CHEBI:15378"/>
        <dbReference type="ChEBI" id="CHEBI:24646"/>
        <dbReference type="ChEBI" id="CHEBI:57540"/>
        <dbReference type="ChEBI" id="CHEBI:57945"/>
        <dbReference type="ChEBI" id="CHEBI:132124"/>
    </reaction>
</comment>
<feature type="transmembrane region" description="Helical" evidence="5">
    <location>
        <begin position="88"/>
        <end position="109"/>
    </location>
</feature>
<dbReference type="AlphaFoldDB" id="A0A2M8Q0E2"/>
<feature type="transmembrane region" description="Helical" evidence="5">
    <location>
        <begin position="312"/>
        <end position="332"/>
    </location>
</feature>
<proteinExistence type="inferred from homology"/>
<evidence type="ECO:0000256" key="3">
    <source>
        <dbReference type="ARBA" id="ARBA00022989"/>
    </source>
</evidence>
<feature type="transmembrane region" description="Helical" evidence="5">
    <location>
        <begin position="240"/>
        <end position="265"/>
    </location>
</feature>
<dbReference type="NCBIfam" id="NF004741">
    <property type="entry name" value="PRK06076.1-2"/>
    <property type="match status" value="1"/>
</dbReference>
<feature type="transmembrane region" description="Helical" evidence="5">
    <location>
        <begin position="277"/>
        <end position="297"/>
    </location>
</feature>
<dbReference type="GO" id="GO:0048038">
    <property type="term" value="F:quinone binding"/>
    <property type="evidence" value="ECO:0007669"/>
    <property type="project" value="UniProtKB-KW"/>
</dbReference>
<sequence length="415" mass="44720">MAEFLINSGWNATLAQIVASVLGAVVLASFGLVWVIFSIWLERKFAGRVQDRIGPNRTGPYGLFQTFADVGKLLTKEDITPEGADKHIYNFAPILAVAGIIAIFAVIPFNHAWVGADLNVGVLYFVAVGSLATLAILLAGWSSNNKYALLGAFRAIAALISYEVPMILSLAVPVLLAGSMSMQDIVKGQSIAYIFVVPVSALIFFISQLAEVGRSPFDLIEAESEIIAGFNIEYSGMKFAMFYAAEFIHAFVICILTAVLFLGGWRGLGAGEPGYELFGFLMLMAKSVAVYALVMLIRNTLPRIRIDHMMAFNWKFLVPLSLVNLLVVMFLARPFVPDYAAAEALVAQGGLAGLLGAIFGAGFIAELPRAVVLLIANVVMFAVATQLLHRYGEAQRAKLGVRTVQPMRAAAMASD</sequence>
<comment type="subcellular location">
    <subcellularLocation>
        <location evidence="5 6">Cell membrane</location>
        <topology evidence="5 6">Multi-pass membrane protein</topology>
    </subcellularLocation>
    <subcellularLocation>
        <location evidence="1">Membrane</location>
        <topology evidence="1">Multi-pass membrane protein</topology>
    </subcellularLocation>
</comment>
<dbReference type="PANTHER" id="PTHR11432">
    <property type="entry name" value="NADH DEHYDROGENASE SUBUNIT 1"/>
    <property type="match status" value="1"/>
</dbReference>
<keyword evidence="5" id="KW-1003">Cell membrane</keyword>
<dbReference type="GO" id="GO:0016655">
    <property type="term" value="F:oxidoreductase activity, acting on NAD(P)H, quinone or similar compound as acceptor"/>
    <property type="evidence" value="ECO:0007669"/>
    <property type="project" value="UniProtKB-UniRule"/>
</dbReference>
<keyword evidence="2 5" id="KW-0812">Transmembrane</keyword>
<dbReference type="GO" id="GO:0003954">
    <property type="term" value="F:NADH dehydrogenase activity"/>
    <property type="evidence" value="ECO:0007669"/>
    <property type="project" value="TreeGrafter"/>
</dbReference>
<dbReference type="EC" id="7.1.1.-" evidence="5"/>
<keyword evidence="5" id="KW-0874">Quinone</keyword>
<dbReference type="InterPro" id="IPR018086">
    <property type="entry name" value="NADH_UbQ_OxRdtase_su1_CS"/>
</dbReference>
<dbReference type="GO" id="GO:0009060">
    <property type="term" value="P:aerobic respiration"/>
    <property type="evidence" value="ECO:0007669"/>
    <property type="project" value="TreeGrafter"/>
</dbReference>
<protein>
    <recommendedName>
        <fullName evidence="5">NADH-quinone oxidoreductase subunit H</fullName>
        <ecNumber evidence="5">7.1.1.-</ecNumber>
    </recommendedName>
    <alternativeName>
        <fullName evidence="5">NADH dehydrogenase I subunit H</fullName>
    </alternativeName>
    <alternativeName>
        <fullName evidence="5">NDH-1 subunit H</fullName>
    </alternativeName>
</protein>
<evidence type="ECO:0000313" key="7">
    <source>
        <dbReference type="EMBL" id="PJF43245.1"/>
    </source>
</evidence>
<comment type="similarity">
    <text evidence="5 6">Belongs to the complex I subunit 1 family.</text>
</comment>
<dbReference type="GO" id="GO:0005886">
    <property type="term" value="C:plasma membrane"/>
    <property type="evidence" value="ECO:0007669"/>
    <property type="project" value="UniProtKB-SubCell"/>
</dbReference>
<keyword evidence="4 5" id="KW-0472">Membrane</keyword>
<evidence type="ECO:0000313" key="8">
    <source>
        <dbReference type="Proteomes" id="UP000228947"/>
    </source>
</evidence>
<dbReference type="Pfam" id="PF00146">
    <property type="entry name" value="NADHdh"/>
    <property type="match status" value="1"/>
</dbReference>
<evidence type="ECO:0000256" key="1">
    <source>
        <dbReference type="ARBA" id="ARBA00004141"/>
    </source>
</evidence>
<accession>A0A2M8Q0E2</accession>
<feature type="transmembrane region" description="Helical" evidence="5">
    <location>
        <begin position="12"/>
        <end position="41"/>
    </location>
</feature>
<feature type="transmembrane region" description="Helical" evidence="5">
    <location>
        <begin position="370"/>
        <end position="388"/>
    </location>
</feature>
<comment type="caution">
    <text evidence="7">The sequence shown here is derived from an EMBL/GenBank/DDBJ whole genome shotgun (WGS) entry which is preliminary data.</text>
</comment>